<protein>
    <recommendedName>
        <fullName evidence="7">Ribosome-associated complex subunit SSZ1</fullName>
    </recommendedName>
</protein>
<dbReference type="EMBL" id="SWFS01000202">
    <property type="protein sequence ID" value="KAA8914344.1"/>
    <property type="molecule type" value="Genomic_DNA"/>
</dbReference>
<feature type="compositionally biased region" description="Basic and acidic residues" evidence="4">
    <location>
        <begin position="463"/>
        <end position="473"/>
    </location>
</feature>
<evidence type="ECO:0000256" key="2">
    <source>
        <dbReference type="ARBA" id="ARBA00022741"/>
    </source>
</evidence>
<dbReference type="GO" id="GO:0005634">
    <property type="term" value="C:nucleus"/>
    <property type="evidence" value="ECO:0007669"/>
    <property type="project" value="TreeGrafter"/>
</dbReference>
<dbReference type="InterPro" id="IPR013126">
    <property type="entry name" value="Hsp_70_fam"/>
</dbReference>
<keyword evidence="6" id="KW-1185">Reference proteome</keyword>
<dbReference type="Pfam" id="PF00012">
    <property type="entry name" value="HSP70"/>
    <property type="match status" value="1"/>
</dbReference>
<evidence type="ECO:0000256" key="3">
    <source>
        <dbReference type="ARBA" id="ARBA00022840"/>
    </source>
</evidence>
<gene>
    <name evidence="5" type="ORF">TRICI_002941</name>
</gene>
<organism evidence="5 6">
    <name type="scientific">Trichomonascus ciferrii</name>
    <dbReference type="NCBI Taxonomy" id="44093"/>
    <lineage>
        <taxon>Eukaryota</taxon>
        <taxon>Fungi</taxon>
        <taxon>Dikarya</taxon>
        <taxon>Ascomycota</taxon>
        <taxon>Saccharomycotina</taxon>
        <taxon>Dipodascomycetes</taxon>
        <taxon>Dipodascales</taxon>
        <taxon>Trichomonascaceae</taxon>
        <taxon>Trichomonascus</taxon>
        <taxon>Trichomonascus ciferrii complex</taxon>
    </lineage>
</organism>
<dbReference type="InterPro" id="IPR029047">
    <property type="entry name" value="HSP70_peptide-bd_sf"/>
</dbReference>
<dbReference type="GO" id="GO:0005829">
    <property type="term" value="C:cytosol"/>
    <property type="evidence" value="ECO:0007669"/>
    <property type="project" value="TreeGrafter"/>
</dbReference>
<dbReference type="AlphaFoldDB" id="A0A642V555"/>
<dbReference type="FunFam" id="3.90.640.10:FF:000010">
    <property type="entry name" value="heat shock 70 kDa protein 14"/>
    <property type="match status" value="1"/>
</dbReference>
<dbReference type="Gene3D" id="2.60.34.10">
    <property type="entry name" value="Substrate Binding Domain Of DNAk, Chain A, domain 1"/>
    <property type="match status" value="1"/>
</dbReference>
<dbReference type="Gene3D" id="3.30.30.30">
    <property type="match status" value="1"/>
</dbReference>
<feature type="compositionally biased region" description="Acidic residues" evidence="4">
    <location>
        <begin position="474"/>
        <end position="491"/>
    </location>
</feature>
<evidence type="ECO:0000256" key="4">
    <source>
        <dbReference type="SAM" id="MobiDB-lite"/>
    </source>
</evidence>
<evidence type="ECO:0000256" key="1">
    <source>
        <dbReference type="ARBA" id="ARBA00007381"/>
    </source>
</evidence>
<accession>A0A642V555</accession>
<sequence length="553" mass="60104">MAEEQKTVIGLAFGNSSSAIGVERVIDVIANQDGDRSIPSIISYVGSDEYHGTQAKNQLIRNPRNTAANFRDFIGQEFSNVDPTYCHASAHPVEKDGQTCFMIKTSDEEGAEPEALSVDKVATRHLDRLRESASDYLGKPIDGVVIAAPTDFNDARREKLVKIAEAANLKVLQVINEPTAALLGHVFTQPQPEDKIYVVADFGGTRSDGAVVASRGGIFTILGTSHDYELGGHKLDDALIDYVAKEFEKEHGVDPKTEARSLAKLKAESEAVRKTLSNTTSSSFAVESLINGMDYHTTINRLRFELTGRQVFNKFTSFVENLVKKVGLDVLDIDEVLLVGGTSFTPKIATSLAAVFDEKTKIVSPSTEGKMADPNELVARGCAFQASLISGYDDEEIKESLQGVVTNSPHTVKPIGVKINDEEFSTIVDIDTALPIRKSKTFVAGSENVLISIHEGESEIVTRKLEKPPKEEKPADDDESDWSDDEDEDEEVREKVVKPGKKLAELGLKNVSKESNVEVVLSITKDLKIQISARELKNGGATARGVTNAATIA</sequence>
<reference evidence="5" key="1">
    <citation type="journal article" date="2019" name="G3 (Bethesda)">
        <title>Genome Assemblies of Two Rare Opportunistic Yeast Pathogens: Diutina rugosa (syn. Candida rugosa) and Trichomonascus ciferrii (syn. Candida ciferrii).</title>
        <authorList>
            <person name="Mixao V."/>
            <person name="Saus E."/>
            <person name="Hansen A.P."/>
            <person name="Lass-Florl C."/>
            <person name="Gabaldon T."/>
        </authorList>
    </citation>
    <scope>NUCLEOTIDE SEQUENCE</scope>
    <source>
        <strain evidence="5">CBS 4856</strain>
    </source>
</reference>
<dbReference type="PRINTS" id="PR00301">
    <property type="entry name" value="HEATSHOCK70"/>
</dbReference>
<comment type="similarity">
    <text evidence="1">Belongs to the heat shock protein 70 family.</text>
</comment>
<dbReference type="InterPro" id="IPR043129">
    <property type="entry name" value="ATPase_NBD"/>
</dbReference>
<keyword evidence="3" id="KW-0067">ATP-binding</keyword>
<evidence type="ECO:0000313" key="6">
    <source>
        <dbReference type="Proteomes" id="UP000761534"/>
    </source>
</evidence>
<evidence type="ECO:0000313" key="5">
    <source>
        <dbReference type="EMBL" id="KAA8914344.1"/>
    </source>
</evidence>
<evidence type="ECO:0008006" key="7">
    <source>
        <dbReference type="Google" id="ProtNLM"/>
    </source>
</evidence>
<dbReference type="Gene3D" id="3.30.420.40">
    <property type="match status" value="2"/>
</dbReference>
<dbReference type="SUPFAM" id="SSF100920">
    <property type="entry name" value="Heat shock protein 70kD (HSP70), peptide-binding domain"/>
    <property type="match status" value="1"/>
</dbReference>
<proteinExistence type="inferred from homology"/>
<dbReference type="VEuPathDB" id="FungiDB:TRICI_002941"/>
<dbReference type="PANTHER" id="PTHR45639:SF32">
    <property type="entry name" value="HEAT SHOCK PROTEIN PDR13"/>
    <property type="match status" value="1"/>
</dbReference>
<dbReference type="Gene3D" id="3.90.640.10">
    <property type="entry name" value="Actin, Chain A, domain 4"/>
    <property type="match status" value="1"/>
</dbReference>
<dbReference type="PANTHER" id="PTHR45639">
    <property type="entry name" value="HSC70CB, ISOFORM G-RELATED"/>
    <property type="match status" value="1"/>
</dbReference>
<feature type="region of interest" description="Disordered" evidence="4">
    <location>
        <begin position="463"/>
        <end position="496"/>
    </location>
</feature>
<dbReference type="GO" id="GO:0140662">
    <property type="term" value="F:ATP-dependent protein folding chaperone"/>
    <property type="evidence" value="ECO:0007669"/>
    <property type="project" value="InterPro"/>
</dbReference>
<dbReference type="GO" id="GO:0005524">
    <property type="term" value="F:ATP binding"/>
    <property type="evidence" value="ECO:0007669"/>
    <property type="project" value="UniProtKB-KW"/>
</dbReference>
<dbReference type="SUPFAM" id="SSF53067">
    <property type="entry name" value="Actin-like ATPase domain"/>
    <property type="match status" value="2"/>
</dbReference>
<keyword evidence="2" id="KW-0547">Nucleotide-binding</keyword>
<name>A0A642V555_9ASCO</name>
<comment type="caution">
    <text evidence="5">The sequence shown here is derived from an EMBL/GenBank/DDBJ whole genome shotgun (WGS) entry which is preliminary data.</text>
</comment>
<dbReference type="Proteomes" id="UP000761534">
    <property type="component" value="Unassembled WGS sequence"/>
</dbReference>
<dbReference type="OrthoDB" id="29851at2759"/>